<evidence type="ECO:0000256" key="5">
    <source>
        <dbReference type="ARBA" id="ARBA00022617"/>
    </source>
</evidence>
<dbReference type="AlphaFoldDB" id="A0A9X4AQT3"/>
<comment type="cofactor">
    <cofactor evidence="1 12">
        <name>heme</name>
        <dbReference type="ChEBI" id="CHEBI:30413"/>
    </cofactor>
</comment>
<keyword evidence="5 12" id="KW-0349">Heme</keyword>
<evidence type="ECO:0000256" key="7">
    <source>
        <dbReference type="ARBA" id="ARBA00023002"/>
    </source>
</evidence>
<feature type="active site" evidence="11">
    <location>
        <position position="128"/>
    </location>
</feature>
<dbReference type="GO" id="GO:0046872">
    <property type="term" value="F:metal ion binding"/>
    <property type="evidence" value="ECO:0007669"/>
    <property type="project" value="UniProtKB-KW"/>
</dbReference>
<dbReference type="RefSeq" id="WP_272419300.1">
    <property type="nucleotide sequence ID" value="NZ_JAGTJJ010000003.1"/>
</dbReference>
<dbReference type="InterPro" id="IPR020835">
    <property type="entry name" value="Catalase_sf"/>
</dbReference>
<evidence type="ECO:0000256" key="6">
    <source>
        <dbReference type="ARBA" id="ARBA00022723"/>
    </source>
</evidence>
<evidence type="ECO:0000256" key="14">
    <source>
        <dbReference type="SAM" id="MobiDB-lite"/>
    </source>
</evidence>
<name>A0A9X4AQT3_9BACT</name>
<keyword evidence="8 12" id="KW-0408">Iron</keyword>
<comment type="catalytic activity">
    <reaction evidence="10 13">
        <text>2 H2O2 = O2 + 2 H2O</text>
        <dbReference type="Rhea" id="RHEA:20309"/>
        <dbReference type="ChEBI" id="CHEBI:15377"/>
        <dbReference type="ChEBI" id="CHEBI:15379"/>
        <dbReference type="ChEBI" id="CHEBI:16240"/>
        <dbReference type="EC" id="1.11.1.6"/>
    </reaction>
</comment>
<dbReference type="SUPFAM" id="SSF56634">
    <property type="entry name" value="Heme-dependent catalase-like"/>
    <property type="match status" value="1"/>
</dbReference>
<dbReference type="Pfam" id="PF00199">
    <property type="entry name" value="Catalase"/>
    <property type="match status" value="1"/>
</dbReference>
<dbReference type="PROSITE" id="PS00438">
    <property type="entry name" value="CATALASE_2"/>
    <property type="match status" value="1"/>
</dbReference>
<dbReference type="InterPro" id="IPR010582">
    <property type="entry name" value="Catalase_immune_responsive"/>
</dbReference>
<comment type="caution">
    <text evidence="16">The sequence shown here is derived from an EMBL/GenBank/DDBJ whole genome shotgun (WGS) entry which is preliminary data.</text>
</comment>
<gene>
    <name evidence="16" type="ORF">KEG57_09305</name>
</gene>
<dbReference type="InterPro" id="IPR024708">
    <property type="entry name" value="Catalase_AS"/>
</dbReference>
<dbReference type="Proteomes" id="UP001151081">
    <property type="component" value="Unassembled WGS sequence"/>
</dbReference>
<dbReference type="InterPro" id="IPR018028">
    <property type="entry name" value="Catalase"/>
</dbReference>
<keyword evidence="7 13" id="KW-0560">Oxidoreductase</keyword>
<evidence type="ECO:0000256" key="1">
    <source>
        <dbReference type="ARBA" id="ARBA00001971"/>
    </source>
</evidence>
<dbReference type="PANTHER" id="PTHR11465">
    <property type="entry name" value="CATALASE"/>
    <property type="match status" value="1"/>
</dbReference>
<accession>A0A9X4AQT3</accession>
<organism evidence="16 17">
    <name type="scientific">Polyangium jinanense</name>
    <dbReference type="NCBI Taxonomy" id="2829994"/>
    <lineage>
        <taxon>Bacteria</taxon>
        <taxon>Pseudomonadati</taxon>
        <taxon>Myxococcota</taxon>
        <taxon>Polyangia</taxon>
        <taxon>Polyangiales</taxon>
        <taxon>Polyangiaceae</taxon>
        <taxon>Polyangium</taxon>
    </lineage>
</organism>
<evidence type="ECO:0000256" key="12">
    <source>
        <dbReference type="PIRSR" id="PIRSR038928-2"/>
    </source>
</evidence>
<feature type="binding site" description="axial binding residue" evidence="12">
    <location>
        <position position="338"/>
    </location>
    <ligand>
        <name>heme</name>
        <dbReference type="ChEBI" id="CHEBI:30413"/>
    </ligand>
    <ligandPart>
        <name>Fe</name>
        <dbReference type="ChEBI" id="CHEBI:18248"/>
    </ligandPart>
</feature>
<dbReference type="InterPro" id="IPR024711">
    <property type="entry name" value="Catalase_clade1/3"/>
</dbReference>
<dbReference type="GO" id="GO:0042542">
    <property type="term" value="P:response to hydrogen peroxide"/>
    <property type="evidence" value="ECO:0007669"/>
    <property type="project" value="TreeGrafter"/>
</dbReference>
<evidence type="ECO:0000313" key="17">
    <source>
        <dbReference type="Proteomes" id="UP001151081"/>
    </source>
</evidence>
<dbReference type="Pfam" id="PF06628">
    <property type="entry name" value="Catalase-rel"/>
    <property type="match status" value="1"/>
</dbReference>
<evidence type="ECO:0000256" key="2">
    <source>
        <dbReference type="ARBA" id="ARBA00005329"/>
    </source>
</evidence>
<comment type="similarity">
    <text evidence="2 13">Belongs to the catalase family.</text>
</comment>
<feature type="domain" description="Catalase core" evidence="15">
    <location>
        <begin position="7"/>
        <end position="395"/>
    </location>
</feature>
<dbReference type="PROSITE" id="PS00437">
    <property type="entry name" value="CATALASE_1"/>
    <property type="match status" value="1"/>
</dbReference>
<keyword evidence="9 13" id="KW-0376">Hydrogen peroxide</keyword>
<dbReference type="InterPro" id="IPR011614">
    <property type="entry name" value="Catalase_core"/>
</dbReference>
<dbReference type="InterPro" id="IPR040333">
    <property type="entry name" value="Catalase_3"/>
</dbReference>
<evidence type="ECO:0000256" key="13">
    <source>
        <dbReference type="RuleBase" id="RU000498"/>
    </source>
</evidence>
<keyword evidence="4 13" id="KW-0575">Peroxidase</keyword>
<evidence type="ECO:0000256" key="10">
    <source>
        <dbReference type="ARBA" id="ARBA00049254"/>
    </source>
</evidence>
<dbReference type="EC" id="1.11.1.6" evidence="3 13"/>
<feature type="region of interest" description="Disordered" evidence="14">
    <location>
        <begin position="377"/>
        <end position="397"/>
    </location>
</feature>
<dbReference type="PANTHER" id="PTHR11465:SF9">
    <property type="entry name" value="CATALASE"/>
    <property type="match status" value="1"/>
</dbReference>
<evidence type="ECO:0000313" key="16">
    <source>
        <dbReference type="EMBL" id="MDC3980691.1"/>
    </source>
</evidence>
<dbReference type="EMBL" id="JAGTJJ010000003">
    <property type="protein sequence ID" value="MDC3980691.1"/>
    <property type="molecule type" value="Genomic_DNA"/>
</dbReference>
<dbReference type="CDD" id="cd08156">
    <property type="entry name" value="catalase_clade_3"/>
    <property type="match status" value="1"/>
</dbReference>
<dbReference type="GO" id="GO:0005737">
    <property type="term" value="C:cytoplasm"/>
    <property type="evidence" value="ECO:0007669"/>
    <property type="project" value="TreeGrafter"/>
</dbReference>
<dbReference type="GO" id="GO:0020037">
    <property type="term" value="F:heme binding"/>
    <property type="evidence" value="ECO:0007669"/>
    <property type="project" value="InterPro"/>
</dbReference>
<dbReference type="PRINTS" id="PR00067">
    <property type="entry name" value="CATALASE"/>
</dbReference>
<dbReference type="GO" id="GO:0004096">
    <property type="term" value="F:catalase activity"/>
    <property type="evidence" value="ECO:0007669"/>
    <property type="project" value="UniProtKB-EC"/>
</dbReference>
<dbReference type="PROSITE" id="PS51402">
    <property type="entry name" value="CATALASE_3"/>
    <property type="match status" value="1"/>
</dbReference>
<dbReference type="SMART" id="SM01060">
    <property type="entry name" value="Catalase"/>
    <property type="match status" value="1"/>
</dbReference>
<feature type="active site" evidence="11">
    <location>
        <position position="54"/>
    </location>
</feature>
<evidence type="ECO:0000259" key="15">
    <source>
        <dbReference type="SMART" id="SM01060"/>
    </source>
</evidence>
<sequence length="493" mass="55211">MTKRILTTEGGALVIDNAHSQTAGAAGPTLLQDHYLLEKLARFNRERIPERVVHAVGSGAYGYFEVTNPDVPRWTKAKLFSSVGKRTRVFLRFSTVAGSKGAPDTVRDPRGFALKFYTEDGNWDIVGNNTPIFFLRDGIKFPDFIHSQKYDPYTNRQEPNNAWDFFSHTPEATHQFIWLHGDRGIPATLRHMDGFGSHTFLWVNADGEKFWVKFHFKTDQGIQCLTSEQAAAIGGKDHSFHHKDLYDAITRGEYPSWTFKVQIMPEADAAKYRFDPFDVTKVWPYKDYPLIPIGRLVLDRLPDNYFAETEQSAFDPGNMVPGVGPSPDRMLQARLFAYGDAQRYRLGINHTRLPVNAPQGVAGGARNYGRDGAMRFDDNGGREKNYQPNSHDGATPTGERYDVGIALSGHTGPQAHPRHVENDDFVQAGALYRVMKEDEQARLVQTLAGSLAQVSREDVSERSIGYFAQADEELGRKLQNAVAALRGAKEGAQ</sequence>
<dbReference type="Gene3D" id="2.40.180.10">
    <property type="entry name" value="Catalase core domain"/>
    <property type="match status" value="1"/>
</dbReference>
<evidence type="ECO:0000256" key="11">
    <source>
        <dbReference type="PIRSR" id="PIRSR038928-1"/>
    </source>
</evidence>
<keyword evidence="17" id="KW-1185">Reference proteome</keyword>
<proteinExistence type="inferred from homology"/>
<evidence type="ECO:0000256" key="9">
    <source>
        <dbReference type="ARBA" id="ARBA00023324"/>
    </source>
</evidence>
<evidence type="ECO:0000256" key="8">
    <source>
        <dbReference type="ARBA" id="ARBA00023004"/>
    </source>
</evidence>
<dbReference type="InterPro" id="IPR002226">
    <property type="entry name" value="Catalase_haem_BS"/>
</dbReference>
<keyword evidence="6 12" id="KW-0479">Metal-binding</keyword>
<evidence type="ECO:0000256" key="3">
    <source>
        <dbReference type="ARBA" id="ARBA00012314"/>
    </source>
</evidence>
<dbReference type="PIRSF" id="PIRSF038928">
    <property type="entry name" value="Catalase_clade1-3"/>
    <property type="match status" value="1"/>
</dbReference>
<evidence type="ECO:0000256" key="4">
    <source>
        <dbReference type="ARBA" id="ARBA00022559"/>
    </source>
</evidence>
<dbReference type="GO" id="GO:0042744">
    <property type="term" value="P:hydrogen peroxide catabolic process"/>
    <property type="evidence" value="ECO:0007669"/>
    <property type="project" value="UniProtKB-KW"/>
</dbReference>
<reference evidence="16 17" key="1">
    <citation type="submission" date="2021-04" db="EMBL/GenBank/DDBJ databases">
        <title>Genome analysis of Polyangium sp.</title>
        <authorList>
            <person name="Li Y."/>
            <person name="Wang J."/>
        </authorList>
    </citation>
    <scope>NUCLEOTIDE SEQUENCE [LARGE SCALE GENOMIC DNA]</scope>
    <source>
        <strain evidence="16 17">SDU14</strain>
    </source>
</reference>
<dbReference type="FunFam" id="2.40.180.10:FF:000001">
    <property type="entry name" value="Catalase"/>
    <property type="match status" value="1"/>
</dbReference>
<protein>
    <recommendedName>
        <fullName evidence="3 13">Catalase</fullName>
        <ecNumber evidence="3 13">1.11.1.6</ecNumber>
    </recommendedName>
</protein>